<keyword evidence="4" id="KW-0106">Calcium</keyword>
<evidence type="ECO:0000256" key="5">
    <source>
        <dbReference type="SAM" id="SignalP"/>
    </source>
</evidence>
<dbReference type="AlphaFoldDB" id="A0A1H0JQD8"/>
<dbReference type="OrthoDB" id="9803751at2"/>
<gene>
    <name evidence="7" type="ORF">SAMN05216193_111169</name>
</gene>
<dbReference type="GO" id="GO:0046872">
    <property type="term" value="F:metal ion binding"/>
    <property type="evidence" value="ECO:0007669"/>
    <property type="project" value="UniProtKB-KW"/>
</dbReference>
<comment type="similarity">
    <text evidence="1">Belongs to the sulfatase family.</text>
</comment>
<dbReference type="InterPro" id="IPR050738">
    <property type="entry name" value="Sulfatase"/>
</dbReference>
<sequence length="779" mass="86261">MFIQKKVRALGLLLGLCALAIQAHAETILPKPDYHYPGYVGRTKLDSDPPQFPPLERPPKGAPNVLVILLDDVGFGQFDAFGGAVPSPSLDKLAADGVRFNRFHTTALCSPTRAALLTGRNEHQANFGVISELGIGYDGYTGILPKSTGTVAEVLRQNGYATAQIGKNHNTPPWETSEVGPFDRWPTGLGFDYFYGFNGGDTSQFEPILYEGHSLVPRSKDPNYHLTTDLADHAITWVNKAKAIDPQRPFFLYVAPGAAHSPHQPPADWRDKYKGQFDMGWDKYRELTLERQKKLGVVPANAQLTPRPADLAAWDSLQPDQKRLYSRMMELFAAFSAHTDYEMGRIIDAVRKLPDGDNTLIIYMVGDNGASAEGGMDGRTNEFSIFNGVQETWQSNLKVIDELGGPKHFNHFPSAWAHAMNTPFQWTKQVASHFGGTRNPLVISWPAKIKDKGGLRSQFAYVTDITPTILEAAGIEAPSVLNGVTQKPMDGISMLYTFNDAKARDRRRGQVFELFRNRGIYQDGWFASSIGSTPWNPDRDEFDVDKTTWELYKIDDDFSQAHDLAAQYPEKVRQMDQLWWAQAQKANILPLNWDGVKRFNAELMGRPSLAAGRKQFVYNGALAALPEGNSPGLHNRSFSVTAEVELPERANGMLFTQGGFTGGWGFYLKDGHLIAVHNYLGMASYRVDSELALPAGKTTLKMDFDYAGNAKERGKGGTLRLSANGKVIAEGKVERTVPFIYSLYEGQDVGLDSGSAVSADYTPPFTFEGKLDRVTVDLR</sequence>
<dbReference type="Gene3D" id="3.40.720.10">
    <property type="entry name" value="Alkaline Phosphatase, subunit A"/>
    <property type="match status" value="1"/>
</dbReference>
<proteinExistence type="inferred from homology"/>
<dbReference type="InterPro" id="IPR017850">
    <property type="entry name" value="Alkaline_phosphatase_core_sf"/>
</dbReference>
<dbReference type="PROSITE" id="PS00523">
    <property type="entry name" value="SULFATASE_1"/>
    <property type="match status" value="1"/>
</dbReference>
<dbReference type="EMBL" id="FNIJ01000011">
    <property type="protein sequence ID" value="SDO46035.1"/>
    <property type="molecule type" value="Genomic_DNA"/>
</dbReference>
<keyword evidence="2" id="KW-0479">Metal-binding</keyword>
<evidence type="ECO:0000256" key="2">
    <source>
        <dbReference type="ARBA" id="ARBA00022723"/>
    </source>
</evidence>
<dbReference type="InterPro" id="IPR024607">
    <property type="entry name" value="Sulfatase_CS"/>
</dbReference>
<dbReference type="Pfam" id="PF00884">
    <property type="entry name" value="Sulfatase"/>
    <property type="match status" value="1"/>
</dbReference>
<feature type="domain" description="Sulfatase N-terminal" evidence="6">
    <location>
        <begin position="63"/>
        <end position="475"/>
    </location>
</feature>
<evidence type="ECO:0000313" key="7">
    <source>
        <dbReference type="EMBL" id="SDO46035.1"/>
    </source>
</evidence>
<dbReference type="RefSeq" id="WP_084311243.1">
    <property type="nucleotide sequence ID" value="NZ_FNIJ01000011.1"/>
</dbReference>
<dbReference type="Proteomes" id="UP000242957">
    <property type="component" value="Unassembled WGS sequence"/>
</dbReference>
<name>A0A1H0JQD8_9PSED</name>
<evidence type="ECO:0000259" key="6">
    <source>
        <dbReference type="Pfam" id="PF00884"/>
    </source>
</evidence>
<evidence type="ECO:0000256" key="1">
    <source>
        <dbReference type="ARBA" id="ARBA00008779"/>
    </source>
</evidence>
<dbReference type="PANTHER" id="PTHR42693:SF43">
    <property type="entry name" value="BLL2667 PROTEIN"/>
    <property type="match status" value="1"/>
</dbReference>
<dbReference type="Gene3D" id="3.30.1120.10">
    <property type="match status" value="1"/>
</dbReference>
<organism evidence="7 8">
    <name type="scientific">Pseudomonas jinjuensis</name>
    <dbReference type="NCBI Taxonomy" id="198616"/>
    <lineage>
        <taxon>Bacteria</taxon>
        <taxon>Pseudomonadati</taxon>
        <taxon>Pseudomonadota</taxon>
        <taxon>Gammaproteobacteria</taxon>
        <taxon>Pseudomonadales</taxon>
        <taxon>Pseudomonadaceae</taxon>
        <taxon>Pseudomonas</taxon>
    </lineage>
</organism>
<feature type="chain" id="PRO_5017378618" evidence="5">
    <location>
        <begin position="26"/>
        <end position="779"/>
    </location>
</feature>
<dbReference type="PANTHER" id="PTHR42693">
    <property type="entry name" value="ARYLSULFATASE FAMILY MEMBER"/>
    <property type="match status" value="1"/>
</dbReference>
<evidence type="ECO:0000313" key="8">
    <source>
        <dbReference type="Proteomes" id="UP000242957"/>
    </source>
</evidence>
<evidence type="ECO:0000256" key="4">
    <source>
        <dbReference type="ARBA" id="ARBA00022837"/>
    </source>
</evidence>
<dbReference type="CDD" id="cd16025">
    <property type="entry name" value="PAS_like"/>
    <property type="match status" value="1"/>
</dbReference>
<keyword evidence="3" id="KW-0378">Hydrolase</keyword>
<dbReference type="InterPro" id="IPR000917">
    <property type="entry name" value="Sulfatase_N"/>
</dbReference>
<keyword evidence="8" id="KW-1185">Reference proteome</keyword>
<feature type="signal peptide" evidence="5">
    <location>
        <begin position="1"/>
        <end position="25"/>
    </location>
</feature>
<accession>A0A1H0JQD8</accession>
<dbReference type="STRING" id="198616.SAMN05216193_111169"/>
<dbReference type="SUPFAM" id="SSF53649">
    <property type="entry name" value="Alkaline phosphatase-like"/>
    <property type="match status" value="1"/>
</dbReference>
<keyword evidence="5" id="KW-0732">Signal</keyword>
<dbReference type="GO" id="GO:0016787">
    <property type="term" value="F:hydrolase activity"/>
    <property type="evidence" value="ECO:0007669"/>
    <property type="project" value="UniProtKB-KW"/>
</dbReference>
<protein>
    <submittedName>
        <fullName evidence="7">Arylsulfatase</fullName>
    </submittedName>
</protein>
<reference evidence="8" key="1">
    <citation type="submission" date="2016-10" db="EMBL/GenBank/DDBJ databases">
        <authorList>
            <person name="Varghese N."/>
            <person name="Submissions S."/>
        </authorList>
    </citation>
    <scope>NUCLEOTIDE SEQUENCE [LARGE SCALE GENOMIC DNA]</scope>
    <source>
        <strain evidence="8">JCM 21621</strain>
    </source>
</reference>
<evidence type="ECO:0000256" key="3">
    <source>
        <dbReference type="ARBA" id="ARBA00022801"/>
    </source>
</evidence>